<dbReference type="AlphaFoldDB" id="A0A6L7G6F2"/>
<dbReference type="Proteomes" id="UP000477911">
    <property type="component" value="Unassembled WGS sequence"/>
</dbReference>
<keyword evidence="2" id="KW-1185">Reference proteome</keyword>
<dbReference type="EMBL" id="WUMU01000019">
    <property type="protein sequence ID" value="MXN19509.1"/>
    <property type="molecule type" value="Genomic_DNA"/>
</dbReference>
<proteinExistence type="predicted"/>
<evidence type="ECO:0000313" key="1">
    <source>
        <dbReference type="EMBL" id="MXN19509.1"/>
    </source>
</evidence>
<name>A0A6L7G6F2_9RHOB</name>
<organism evidence="1 2">
    <name type="scientific">Pseudooceanicola albus</name>
    <dbReference type="NCBI Taxonomy" id="2692189"/>
    <lineage>
        <taxon>Bacteria</taxon>
        <taxon>Pseudomonadati</taxon>
        <taxon>Pseudomonadota</taxon>
        <taxon>Alphaproteobacteria</taxon>
        <taxon>Rhodobacterales</taxon>
        <taxon>Paracoccaceae</taxon>
        <taxon>Pseudooceanicola</taxon>
    </lineage>
</organism>
<protein>
    <submittedName>
        <fullName evidence="1">Uncharacterized protein</fullName>
    </submittedName>
</protein>
<gene>
    <name evidence="1" type="ORF">GR170_16880</name>
</gene>
<sequence>MVLDVNSQHDIGTARAALEGREEIEAFRRDLAVDLKDEAYELIKTYDAVYKRKQPLLLSVRNTCQAFGFRLV</sequence>
<accession>A0A6L7G6F2</accession>
<evidence type="ECO:0000313" key="2">
    <source>
        <dbReference type="Proteomes" id="UP000477911"/>
    </source>
</evidence>
<dbReference type="RefSeq" id="WP_160895638.1">
    <property type="nucleotide sequence ID" value="NZ_WUMU01000019.1"/>
</dbReference>
<comment type="caution">
    <text evidence="1">The sequence shown here is derived from an EMBL/GenBank/DDBJ whole genome shotgun (WGS) entry which is preliminary data.</text>
</comment>
<reference evidence="1 2" key="1">
    <citation type="submission" date="2019-12" db="EMBL/GenBank/DDBJ databases">
        <authorList>
            <person name="Li M."/>
        </authorList>
    </citation>
    <scope>NUCLEOTIDE SEQUENCE [LARGE SCALE GENOMIC DNA]</scope>
    <source>
        <strain evidence="1 2">GBMRC 2024</strain>
    </source>
</reference>